<comment type="caution">
    <text evidence="1">The sequence shown here is derived from an EMBL/GenBank/DDBJ whole genome shotgun (WGS) entry which is preliminary data.</text>
</comment>
<evidence type="ECO:0000313" key="1">
    <source>
        <dbReference type="EMBL" id="KAJ8131170.1"/>
    </source>
</evidence>
<sequence length="435" mass="45014">MAFLWFASLVSLAAASPVSLPNLPHRAVAQLDQAAFEEAQQPDPTATKAFASTLIKTADDRCLFVDELSGDFRANLTPIQIAQCGSTQGQEWDIITNGKHNNAPNSMTIVSTLTNACFNFDPRRAPGNQALLFSCGGRADGGGDVTDSQLFPFNGGAGPLSLSPENDEDVCFTVLDDVIDVAPCRAGDLSQLFTFGDALSLQPNETSVGTTTTAALTTSLKTTSTAQSQEATTATASQQTTATFVTSSVAAVETANPTEAVPVSGAGGVLQPTAAAEANQRDDTATRAFSSVSIQSPDGRCLSVDPTAGDFRENLIPVSLVACAGTPNEKFDIVTAGKHNNAKNAALVVSSLMNGCISFDGRRDAGDTVNMFSCGGRADGTGETNSGQLIPFTGGTKLTLAPESERNATCIVPGNDRLDSDSCTGDSSQVFTIIS</sequence>
<organism evidence="1 2">
    <name type="scientific">Lasiodiplodia mahajangana</name>
    <dbReference type="NCBI Taxonomy" id="1108764"/>
    <lineage>
        <taxon>Eukaryota</taxon>
        <taxon>Fungi</taxon>
        <taxon>Dikarya</taxon>
        <taxon>Ascomycota</taxon>
        <taxon>Pezizomycotina</taxon>
        <taxon>Dothideomycetes</taxon>
        <taxon>Dothideomycetes incertae sedis</taxon>
        <taxon>Botryosphaeriales</taxon>
        <taxon>Botryosphaeriaceae</taxon>
        <taxon>Lasiodiplodia</taxon>
    </lineage>
</organism>
<proteinExistence type="predicted"/>
<keyword evidence="2" id="KW-1185">Reference proteome</keyword>
<accession>A0ACC2JUU3</accession>
<evidence type="ECO:0000313" key="2">
    <source>
        <dbReference type="Proteomes" id="UP001153332"/>
    </source>
</evidence>
<dbReference type="EMBL" id="JAPUUL010000344">
    <property type="protein sequence ID" value="KAJ8131170.1"/>
    <property type="molecule type" value="Genomic_DNA"/>
</dbReference>
<protein>
    <submittedName>
        <fullName evidence="1">Uncharacterized protein</fullName>
    </submittedName>
</protein>
<dbReference type="Proteomes" id="UP001153332">
    <property type="component" value="Unassembled WGS sequence"/>
</dbReference>
<reference evidence="1" key="1">
    <citation type="submission" date="2022-12" db="EMBL/GenBank/DDBJ databases">
        <title>Genome Sequence of Lasiodiplodia mahajangana.</title>
        <authorList>
            <person name="Buettner E."/>
        </authorList>
    </citation>
    <scope>NUCLEOTIDE SEQUENCE</scope>
    <source>
        <strain evidence="1">VT137</strain>
    </source>
</reference>
<gene>
    <name evidence="1" type="ORF">O1611_g2454</name>
</gene>
<name>A0ACC2JUU3_9PEZI</name>